<proteinExistence type="predicted"/>
<sequence>MHLLMYNAHYNMHIIQYNVHALQTVWTLPKTQSMFAHWTAFPCFLKDSILVSMVTGLITLSSVHF</sequence>
<reference evidence="1" key="2">
    <citation type="journal article" date="2015" name="Fish Shellfish Immunol.">
        <title>Early steps in the European eel (Anguilla anguilla)-Vibrio vulnificus interaction in the gills: Role of the RtxA13 toxin.</title>
        <authorList>
            <person name="Callol A."/>
            <person name="Pajuelo D."/>
            <person name="Ebbesson L."/>
            <person name="Teles M."/>
            <person name="MacKenzie S."/>
            <person name="Amaro C."/>
        </authorList>
    </citation>
    <scope>NUCLEOTIDE SEQUENCE</scope>
</reference>
<dbReference type="EMBL" id="GBXM01012389">
    <property type="protein sequence ID" value="JAH96188.1"/>
    <property type="molecule type" value="Transcribed_RNA"/>
</dbReference>
<reference evidence="1" key="1">
    <citation type="submission" date="2014-11" db="EMBL/GenBank/DDBJ databases">
        <authorList>
            <person name="Amaro Gonzalez C."/>
        </authorList>
    </citation>
    <scope>NUCLEOTIDE SEQUENCE</scope>
</reference>
<organism evidence="1">
    <name type="scientific">Anguilla anguilla</name>
    <name type="common">European freshwater eel</name>
    <name type="synonym">Muraena anguilla</name>
    <dbReference type="NCBI Taxonomy" id="7936"/>
    <lineage>
        <taxon>Eukaryota</taxon>
        <taxon>Metazoa</taxon>
        <taxon>Chordata</taxon>
        <taxon>Craniata</taxon>
        <taxon>Vertebrata</taxon>
        <taxon>Euteleostomi</taxon>
        <taxon>Actinopterygii</taxon>
        <taxon>Neopterygii</taxon>
        <taxon>Teleostei</taxon>
        <taxon>Anguilliformes</taxon>
        <taxon>Anguillidae</taxon>
        <taxon>Anguilla</taxon>
    </lineage>
</organism>
<dbReference type="AlphaFoldDB" id="A0A0E9X3B0"/>
<accession>A0A0E9X3B0</accession>
<evidence type="ECO:0000313" key="1">
    <source>
        <dbReference type="EMBL" id="JAH96188.1"/>
    </source>
</evidence>
<name>A0A0E9X3B0_ANGAN</name>
<protein>
    <submittedName>
        <fullName evidence="1">Uncharacterized protein</fullName>
    </submittedName>
</protein>